<evidence type="ECO:0000313" key="1">
    <source>
        <dbReference type="EMBL" id="KAJ2973240.1"/>
    </source>
</evidence>
<proteinExistence type="predicted"/>
<dbReference type="EMBL" id="JANJQO010001005">
    <property type="protein sequence ID" value="KAJ2973240.1"/>
    <property type="molecule type" value="Genomic_DNA"/>
</dbReference>
<gene>
    <name evidence="1" type="ORF">NQ176_g6720</name>
</gene>
<accession>A0ACC1N2D9</accession>
<protein>
    <submittedName>
        <fullName evidence="1">Uncharacterized protein</fullName>
    </submittedName>
</protein>
<name>A0ACC1N2D9_9HYPO</name>
<dbReference type="Proteomes" id="UP001143910">
    <property type="component" value="Unassembled WGS sequence"/>
</dbReference>
<sequence length="251" mass="26848">MASCRACDEPLVLHMADSDDEGNSVGAIDIPDDVELPCSCHYHWQCLMDEASSVISTLQCPSCEKSLSGFVTSSASSSAVPHSSSILVRYTNEGGIQDGLDIVPPMKEEAYLEDHPEAAPARAFHVMCTEGDIDGLVELLYHAGDQVPDIGALIRYQDPLSGMKSGLHSAVENRQEAVAWLLLWLSSSLHVDVFPAEARQSVESMGLRRLDVDSTTDIRALLDSGGRTAADLSAQLGSPFLHVAEAGLLAL</sequence>
<organism evidence="1 2">
    <name type="scientific">Zarea fungicola</name>
    <dbReference type="NCBI Taxonomy" id="93591"/>
    <lineage>
        <taxon>Eukaryota</taxon>
        <taxon>Fungi</taxon>
        <taxon>Dikarya</taxon>
        <taxon>Ascomycota</taxon>
        <taxon>Pezizomycotina</taxon>
        <taxon>Sordariomycetes</taxon>
        <taxon>Hypocreomycetidae</taxon>
        <taxon>Hypocreales</taxon>
        <taxon>Cordycipitaceae</taxon>
        <taxon>Zarea</taxon>
    </lineage>
</organism>
<reference evidence="1" key="1">
    <citation type="submission" date="2022-08" db="EMBL/GenBank/DDBJ databases">
        <title>Genome Sequence of Lecanicillium fungicola.</title>
        <authorList>
            <person name="Buettner E."/>
        </authorList>
    </citation>
    <scope>NUCLEOTIDE SEQUENCE</scope>
    <source>
        <strain evidence="1">Babe33</strain>
    </source>
</reference>
<keyword evidence="2" id="KW-1185">Reference proteome</keyword>
<comment type="caution">
    <text evidence="1">The sequence shown here is derived from an EMBL/GenBank/DDBJ whole genome shotgun (WGS) entry which is preliminary data.</text>
</comment>
<evidence type="ECO:0000313" key="2">
    <source>
        <dbReference type="Proteomes" id="UP001143910"/>
    </source>
</evidence>